<name>A0A077DE90_9BURK</name>
<dbReference type="KEGG" id="bpsi:IX83_06530"/>
<protein>
    <recommendedName>
        <fullName evidence="4">Copper-binding protein</fullName>
    </recommendedName>
</protein>
<gene>
    <name evidence="2" type="ORF">IX83_06530</name>
</gene>
<feature type="signal peptide" evidence="1">
    <location>
        <begin position="1"/>
        <end position="19"/>
    </location>
</feature>
<dbReference type="Pfam" id="PF11604">
    <property type="entry name" value="CusF_Ec"/>
    <property type="match status" value="1"/>
</dbReference>
<dbReference type="Proteomes" id="UP000028945">
    <property type="component" value="Chromosome"/>
</dbReference>
<evidence type="ECO:0008006" key="4">
    <source>
        <dbReference type="Google" id="ProtNLM"/>
    </source>
</evidence>
<keyword evidence="1" id="KW-0732">Signal</keyword>
<sequence>MKKFLLTLSALVLSTSVMAATATGSGQVRRVDNGKIIIKQSAITSLNIPAGSFAYHITPSLASKVAAGDEVNFTVEVKNNEYYITQINK</sequence>
<accession>A0A077DE90</accession>
<evidence type="ECO:0000256" key="1">
    <source>
        <dbReference type="SAM" id="SignalP"/>
    </source>
</evidence>
<reference evidence="2 3" key="1">
    <citation type="journal article" date="2014" name="BMC Genomics">
        <title>A genomic perspective on a new bacterial genus and species from the Alcaligenaceae family, Basilea psittacipulmonis.</title>
        <authorList>
            <person name="Whiteson K.L."/>
            <person name="Hernandez D."/>
            <person name="Lazarevic V."/>
            <person name="Gaia N."/>
            <person name="Farinelli L."/>
            <person name="Francois P."/>
            <person name="Pilo P."/>
            <person name="Frey J."/>
            <person name="Schrenzel J."/>
        </authorList>
    </citation>
    <scope>NUCLEOTIDE SEQUENCE [LARGE SCALE GENOMIC DNA]</scope>
    <source>
        <strain evidence="2 3">DSM 24701</strain>
    </source>
</reference>
<dbReference type="InterPro" id="IPR021647">
    <property type="entry name" value="CusF_Ec"/>
</dbReference>
<dbReference type="InterPro" id="IPR042230">
    <property type="entry name" value="CusF_sf"/>
</dbReference>
<dbReference type="AlphaFoldDB" id="A0A077DE90"/>
<dbReference type="EMBL" id="CP009238">
    <property type="protein sequence ID" value="AIL33014.1"/>
    <property type="molecule type" value="Genomic_DNA"/>
</dbReference>
<organism evidence="2 3">
    <name type="scientific">Basilea psittacipulmonis DSM 24701</name>
    <dbReference type="NCBI Taxonomy" id="1072685"/>
    <lineage>
        <taxon>Bacteria</taxon>
        <taxon>Pseudomonadati</taxon>
        <taxon>Pseudomonadota</taxon>
        <taxon>Betaproteobacteria</taxon>
        <taxon>Burkholderiales</taxon>
        <taxon>Alcaligenaceae</taxon>
        <taxon>Basilea</taxon>
    </lineage>
</organism>
<dbReference type="eggNOG" id="COG5569">
    <property type="taxonomic scope" value="Bacteria"/>
</dbReference>
<dbReference type="HOGENOM" id="CLU_140852_1_1_4"/>
<dbReference type="Gene3D" id="2.40.50.320">
    <property type="entry name" value="Copper binding periplasmic protein CusF"/>
    <property type="match status" value="1"/>
</dbReference>
<proteinExistence type="predicted"/>
<dbReference type="RefSeq" id="WP_038500425.1">
    <property type="nucleotide sequence ID" value="NZ_AFWK01000021.1"/>
</dbReference>
<evidence type="ECO:0000313" key="3">
    <source>
        <dbReference type="Proteomes" id="UP000028945"/>
    </source>
</evidence>
<feature type="chain" id="PRO_5001717495" description="Copper-binding protein" evidence="1">
    <location>
        <begin position="20"/>
        <end position="89"/>
    </location>
</feature>
<keyword evidence="3" id="KW-1185">Reference proteome</keyword>
<evidence type="ECO:0000313" key="2">
    <source>
        <dbReference type="EMBL" id="AIL33014.1"/>
    </source>
</evidence>